<dbReference type="AlphaFoldDB" id="K2HT67"/>
<sequence length="364" mass="38936">MILHLYFARRFAKAFLTVAAIFLGILVALDFVDQIRRYEGEGVSFRGVLGLTLLSVPQTFYTILPLIVILAALTQFLSLARTSELVVTRAAGRSALRSLLAPVAVALVVGAVSVAVLNPIVAATSRAYDAASDRLTGRGGSALSLAREGVWLRQGDAGGQTVIRAARASGDGTSLYNVSFLGFSAAGVPSFRIEAAAAHLQRGNWQVEDAKEWRFDSANPERDAQRHAALALPSTLTPEEILDGFSDPAEVPIWDLPAFIERLDRAGFSALRHQVWLQMELALPLLLAAMVLVGAGFTMRPARAGRTGMMVLLALGMGFGLFFVRNFAQILGENGQLPVALAAWGPPVAALLLPLGLLLHWEDG</sequence>
<dbReference type="EMBL" id="AMGO01000001">
    <property type="protein sequence ID" value="EKE45819.1"/>
    <property type="molecule type" value="Genomic_DNA"/>
</dbReference>
<evidence type="ECO:0000313" key="7">
    <source>
        <dbReference type="EMBL" id="EKE45819.1"/>
    </source>
</evidence>
<dbReference type="InterPro" id="IPR005495">
    <property type="entry name" value="LptG/LptF_permease"/>
</dbReference>
<name>K2HT67_9RHOB</name>
<dbReference type="NCBIfam" id="TIGR04408">
    <property type="entry name" value="LptG_lptG"/>
    <property type="match status" value="1"/>
</dbReference>
<dbReference type="PANTHER" id="PTHR33529:SF2">
    <property type="entry name" value="LIPOPOLYSACCHARIDE EXPORT SYSTEM PERMEASE PROTEIN LPTG"/>
    <property type="match status" value="1"/>
</dbReference>
<protein>
    <submittedName>
        <fullName evidence="7">C-terminal of permease YjgP/YjgQ family protein</fullName>
    </submittedName>
</protein>
<keyword evidence="8" id="KW-1185">Reference proteome</keyword>
<keyword evidence="5 6" id="KW-0472">Membrane</keyword>
<evidence type="ECO:0000313" key="8">
    <source>
        <dbReference type="Proteomes" id="UP000006765"/>
    </source>
</evidence>
<dbReference type="InterPro" id="IPR030923">
    <property type="entry name" value="LptG"/>
</dbReference>
<feature type="transmembrane region" description="Helical" evidence="6">
    <location>
        <begin position="59"/>
        <end position="79"/>
    </location>
</feature>
<keyword evidence="2" id="KW-1003">Cell membrane</keyword>
<evidence type="ECO:0000256" key="1">
    <source>
        <dbReference type="ARBA" id="ARBA00004651"/>
    </source>
</evidence>
<feature type="transmembrane region" description="Helical" evidence="6">
    <location>
        <begin position="99"/>
        <end position="117"/>
    </location>
</feature>
<dbReference type="OrthoDB" id="9798468at2"/>
<feature type="transmembrane region" description="Helical" evidence="6">
    <location>
        <begin position="309"/>
        <end position="328"/>
    </location>
</feature>
<comment type="caution">
    <text evidence="7">The sequence shown here is derived from an EMBL/GenBank/DDBJ whole genome shotgun (WGS) entry which is preliminary data.</text>
</comment>
<evidence type="ECO:0000256" key="4">
    <source>
        <dbReference type="ARBA" id="ARBA00022989"/>
    </source>
</evidence>
<dbReference type="Pfam" id="PF03739">
    <property type="entry name" value="LptF_LptG"/>
    <property type="match status" value="1"/>
</dbReference>
<feature type="transmembrane region" description="Helical" evidence="6">
    <location>
        <begin position="340"/>
        <end position="361"/>
    </location>
</feature>
<keyword evidence="3 6" id="KW-0812">Transmembrane</keyword>
<accession>K2HT67</accession>
<dbReference type="GO" id="GO:0055085">
    <property type="term" value="P:transmembrane transport"/>
    <property type="evidence" value="ECO:0007669"/>
    <property type="project" value="InterPro"/>
</dbReference>
<feature type="transmembrane region" description="Helical" evidence="6">
    <location>
        <begin position="12"/>
        <end position="32"/>
    </location>
</feature>
<dbReference type="PATRIC" id="fig|1231392.3.peg.46"/>
<comment type="subcellular location">
    <subcellularLocation>
        <location evidence="1">Cell membrane</location>
        <topology evidence="1">Multi-pass membrane protein</topology>
    </subcellularLocation>
</comment>
<evidence type="ECO:0000256" key="2">
    <source>
        <dbReference type="ARBA" id="ARBA00022475"/>
    </source>
</evidence>
<dbReference type="eggNOG" id="COG0795">
    <property type="taxonomic scope" value="Bacteria"/>
</dbReference>
<dbReference type="Proteomes" id="UP000006765">
    <property type="component" value="Unassembled WGS sequence"/>
</dbReference>
<dbReference type="RefSeq" id="WP_007425198.1">
    <property type="nucleotide sequence ID" value="NZ_AMGO01000001.1"/>
</dbReference>
<reference evidence="7 8" key="1">
    <citation type="journal article" date="2012" name="J. Bacteriol.">
        <title>Draft Genome Sequence of Oceaniovalibus guishaninsula JLT2003T.</title>
        <authorList>
            <person name="Tang K."/>
            <person name="Liu K."/>
            <person name="Jiao N."/>
        </authorList>
    </citation>
    <scope>NUCLEOTIDE SEQUENCE [LARGE SCALE GENOMIC DNA]</scope>
    <source>
        <strain evidence="7 8">JLT2003</strain>
    </source>
</reference>
<evidence type="ECO:0000256" key="6">
    <source>
        <dbReference type="SAM" id="Phobius"/>
    </source>
</evidence>
<organism evidence="7 8">
    <name type="scientific">Oceaniovalibus guishaninsula JLT2003</name>
    <dbReference type="NCBI Taxonomy" id="1231392"/>
    <lineage>
        <taxon>Bacteria</taxon>
        <taxon>Pseudomonadati</taxon>
        <taxon>Pseudomonadota</taxon>
        <taxon>Alphaproteobacteria</taxon>
        <taxon>Rhodobacterales</taxon>
        <taxon>Roseobacteraceae</taxon>
        <taxon>Oceaniovalibus</taxon>
    </lineage>
</organism>
<dbReference type="PANTHER" id="PTHR33529">
    <property type="entry name" value="SLR0882 PROTEIN-RELATED"/>
    <property type="match status" value="1"/>
</dbReference>
<proteinExistence type="predicted"/>
<dbReference type="GO" id="GO:0043190">
    <property type="term" value="C:ATP-binding cassette (ABC) transporter complex"/>
    <property type="evidence" value="ECO:0007669"/>
    <property type="project" value="InterPro"/>
</dbReference>
<evidence type="ECO:0000256" key="5">
    <source>
        <dbReference type="ARBA" id="ARBA00023136"/>
    </source>
</evidence>
<feature type="transmembrane region" description="Helical" evidence="6">
    <location>
        <begin position="275"/>
        <end position="297"/>
    </location>
</feature>
<keyword evidence="4 6" id="KW-1133">Transmembrane helix</keyword>
<dbReference type="STRING" id="1231392.OCGS_0045"/>
<dbReference type="GO" id="GO:0015920">
    <property type="term" value="P:lipopolysaccharide transport"/>
    <property type="evidence" value="ECO:0007669"/>
    <property type="project" value="TreeGrafter"/>
</dbReference>
<gene>
    <name evidence="7" type="ORF">OCGS_0045</name>
</gene>
<evidence type="ECO:0000256" key="3">
    <source>
        <dbReference type="ARBA" id="ARBA00022692"/>
    </source>
</evidence>